<name>A0ABP8EFY3_9MICO</name>
<comment type="caution">
    <text evidence="14">The sequence shown here is derived from an EMBL/GenBank/DDBJ whole genome shotgun (WGS) entry which is preliminary data.</text>
</comment>
<feature type="domain" description="Thiamine phosphate synthase/TenI" evidence="13">
    <location>
        <begin position="24"/>
        <end position="220"/>
    </location>
</feature>
<evidence type="ECO:0000259" key="13">
    <source>
        <dbReference type="Pfam" id="PF02581"/>
    </source>
</evidence>
<sequence length="250" mass="25767">MTDTVHGTGSQHPTDRLAGLDTALYLVTDTAQCASAGRSVAQTVAEAVAGGVGIVQVRDKTATDAAFRRLTEEVLEAVERTRQREGITRPIPVFLNDRVEIARDLLAEGTQVHVHVGQTDTPVTKVRELLGPEPLIGLSAAEDEEFAAARASGVVDLLGVGPAYETATKADAPAGLGPQRLAELVARAGLPCVGIGGITADRAAELRGTGIIGICVVSAICAAPDPRAAARALRTAFLHGLPAADESGED</sequence>
<dbReference type="PANTHER" id="PTHR20857:SF15">
    <property type="entry name" value="THIAMINE-PHOSPHATE SYNTHASE"/>
    <property type="match status" value="1"/>
</dbReference>
<keyword evidence="4 10" id="KW-0479">Metal-binding</keyword>
<evidence type="ECO:0000256" key="6">
    <source>
        <dbReference type="ARBA" id="ARBA00022977"/>
    </source>
</evidence>
<dbReference type="PANTHER" id="PTHR20857">
    <property type="entry name" value="THIAMINE-PHOSPHATE PYROPHOSPHORYLASE"/>
    <property type="match status" value="1"/>
</dbReference>
<dbReference type="EMBL" id="BAABAZ010000004">
    <property type="protein sequence ID" value="GAA4282892.1"/>
    <property type="molecule type" value="Genomic_DNA"/>
</dbReference>
<keyword evidence="6 10" id="KW-0784">Thiamine biosynthesis</keyword>
<feature type="binding site" evidence="10">
    <location>
        <begin position="56"/>
        <end position="60"/>
    </location>
    <ligand>
        <name>4-amino-2-methyl-5-(diphosphooxymethyl)pyrimidine</name>
        <dbReference type="ChEBI" id="CHEBI:57841"/>
    </ligand>
</feature>
<dbReference type="Gene3D" id="3.20.20.70">
    <property type="entry name" value="Aldolase class I"/>
    <property type="match status" value="1"/>
</dbReference>
<accession>A0ABP8EFY3</accession>
<evidence type="ECO:0000256" key="4">
    <source>
        <dbReference type="ARBA" id="ARBA00022723"/>
    </source>
</evidence>
<evidence type="ECO:0000256" key="12">
    <source>
        <dbReference type="RuleBase" id="RU004253"/>
    </source>
</evidence>
<protein>
    <recommendedName>
        <fullName evidence="10">Thiamine-phosphate synthase</fullName>
        <shortName evidence="10">TP synthase</shortName>
        <shortName evidence="10">TPS</shortName>
        <ecNumber evidence="10">2.5.1.3</ecNumber>
    </recommendedName>
    <alternativeName>
        <fullName evidence="10">Thiamine-phosphate pyrophosphorylase</fullName>
        <shortName evidence="10">TMP pyrophosphorylase</shortName>
        <shortName evidence="10">TMP-PPase</shortName>
    </alternativeName>
</protein>
<comment type="function">
    <text evidence="1 10">Condenses 4-methyl-5-(beta-hydroxyethyl)thiazole monophosphate (THZ-P) and 2-methyl-4-amino-5-hydroxymethyl pyrimidine pyrophosphate (HMP-PP) to form thiamine monophosphate (TMP).</text>
</comment>
<gene>
    <name evidence="10 14" type="primary">thiE</name>
    <name evidence="14" type="ORF">GCM10022261_04230</name>
</gene>
<evidence type="ECO:0000256" key="7">
    <source>
        <dbReference type="ARBA" id="ARBA00047334"/>
    </source>
</evidence>
<comment type="catalytic activity">
    <reaction evidence="8 10 11">
        <text>2-(2-carboxy-4-methylthiazol-5-yl)ethyl phosphate + 4-amino-2-methyl-5-(diphosphooxymethyl)pyrimidine + 2 H(+) = thiamine phosphate + CO2 + diphosphate</text>
        <dbReference type="Rhea" id="RHEA:47848"/>
        <dbReference type="ChEBI" id="CHEBI:15378"/>
        <dbReference type="ChEBI" id="CHEBI:16526"/>
        <dbReference type="ChEBI" id="CHEBI:33019"/>
        <dbReference type="ChEBI" id="CHEBI:37575"/>
        <dbReference type="ChEBI" id="CHEBI:57841"/>
        <dbReference type="ChEBI" id="CHEBI:62890"/>
        <dbReference type="EC" id="2.5.1.3"/>
    </reaction>
</comment>
<proteinExistence type="inferred from homology"/>
<evidence type="ECO:0000256" key="10">
    <source>
        <dbReference type="HAMAP-Rule" id="MF_00097"/>
    </source>
</evidence>
<keyword evidence="5 10" id="KW-0460">Magnesium</keyword>
<feature type="binding site" evidence="10">
    <location>
        <position position="169"/>
    </location>
    <ligand>
        <name>4-amino-2-methyl-5-(diphosphooxymethyl)pyrimidine</name>
        <dbReference type="ChEBI" id="CHEBI:57841"/>
    </ligand>
</feature>
<feature type="binding site" evidence="10">
    <location>
        <position position="96"/>
    </location>
    <ligand>
        <name>4-amino-2-methyl-5-(diphosphooxymethyl)pyrimidine</name>
        <dbReference type="ChEBI" id="CHEBI:57841"/>
    </ligand>
</feature>
<reference evidence="15" key="1">
    <citation type="journal article" date="2019" name="Int. J. Syst. Evol. Microbiol.">
        <title>The Global Catalogue of Microorganisms (GCM) 10K type strain sequencing project: providing services to taxonomists for standard genome sequencing and annotation.</title>
        <authorList>
            <consortium name="The Broad Institute Genomics Platform"/>
            <consortium name="The Broad Institute Genome Sequencing Center for Infectious Disease"/>
            <person name="Wu L."/>
            <person name="Ma J."/>
        </authorList>
    </citation>
    <scope>NUCLEOTIDE SEQUENCE [LARGE SCALE GENOMIC DNA]</scope>
    <source>
        <strain evidence="15">JCM 17458</strain>
    </source>
</reference>
<evidence type="ECO:0000313" key="15">
    <source>
        <dbReference type="Proteomes" id="UP001501586"/>
    </source>
</evidence>
<dbReference type="SUPFAM" id="SSF51391">
    <property type="entry name" value="Thiamin phosphate synthase"/>
    <property type="match status" value="1"/>
</dbReference>
<evidence type="ECO:0000256" key="9">
    <source>
        <dbReference type="ARBA" id="ARBA00047883"/>
    </source>
</evidence>
<feature type="binding site" evidence="10">
    <location>
        <position position="139"/>
    </location>
    <ligand>
        <name>4-amino-2-methyl-5-(diphosphooxymethyl)pyrimidine</name>
        <dbReference type="ChEBI" id="CHEBI:57841"/>
    </ligand>
</feature>
<feature type="binding site" evidence="10">
    <location>
        <begin position="166"/>
        <end position="168"/>
    </location>
    <ligand>
        <name>2-[(2R,5Z)-2-carboxy-4-methylthiazol-5(2H)-ylidene]ethyl phosphate</name>
        <dbReference type="ChEBI" id="CHEBI:62899"/>
    </ligand>
</feature>
<dbReference type="InterPro" id="IPR036206">
    <property type="entry name" value="ThiamineP_synth_sf"/>
</dbReference>
<evidence type="ECO:0000256" key="3">
    <source>
        <dbReference type="ARBA" id="ARBA00022679"/>
    </source>
</evidence>
<dbReference type="EC" id="2.5.1.3" evidence="10"/>
<evidence type="ECO:0000256" key="11">
    <source>
        <dbReference type="RuleBase" id="RU003826"/>
    </source>
</evidence>
<evidence type="ECO:0000256" key="8">
    <source>
        <dbReference type="ARBA" id="ARBA00047851"/>
    </source>
</evidence>
<comment type="catalytic activity">
    <reaction evidence="7 10 11">
        <text>4-methyl-5-(2-phosphooxyethyl)-thiazole + 4-amino-2-methyl-5-(diphosphooxymethyl)pyrimidine + H(+) = thiamine phosphate + diphosphate</text>
        <dbReference type="Rhea" id="RHEA:22328"/>
        <dbReference type="ChEBI" id="CHEBI:15378"/>
        <dbReference type="ChEBI" id="CHEBI:33019"/>
        <dbReference type="ChEBI" id="CHEBI:37575"/>
        <dbReference type="ChEBI" id="CHEBI:57841"/>
        <dbReference type="ChEBI" id="CHEBI:58296"/>
        <dbReference type="EC" id="2.5.1.3"/>
    </reaction>
</comment>
<comment type="pathway">
    <text evidence="2 10 12">Cofactor biosynthesis; thiamine diphosphate biosynthesis; thiamine phosphate from 4-amino-2-methyl-5-diphosphomethylpyrimidine and 4-methyl-5-(2-phosphoethyl)-thiazole: step 1/1.</text>
</comment>
<evidence type="ECO:0000313" key="14">
    <source>
        <dbReference type="EMBL" id="GAA4282892.1"/>
    </source>
</evidence>
<feature type="binding site" evidence="10">
    <location>
        <begin position="217"/>
        <end position="218"/>
    </location>
    <ligand>
        <name>2-[(2R,5Z)-2-carboxy-4-methylthiazol-5(2H)-ylidene]ethyl phosphate</name>
        <dbReference type="ChEBI" id="CHEBI:62899"/>
    </ligand>
</feature>
<evidence type="ECO:0000256" key="1">
    <source>
        <dbReference type="ARBA" id="ARBA00003814"/>
    </source>
</evidence>
<dbReference type="NCBIfam" id="TIGR00693">
    <property type="entry name" value="thiE"/>
    <property type="match status" value="1"/>
</dbReference>
<comment type="catalytic activity">
    <reaction evidence="9 10 11">
        <text>2-[(2R,5Z)-2-carboxy-4-methylthiazol-5(2H)-ylidene]ethyl phosphate + 4-amino-2-methyl-5-(diphosphooxymethyl)pyrimidine + 2 H(+) = thiamine phosphate + CO2 + diphosphate</text>
        <dbReference type="Rhea" id="RHEA:47844"/>
        <dbReference type="ChEBI" id="CHEBI:15378"/>
        <dbReference type="ChEBI" id="CHEBI:16526"/>
        <dbReference type="ChEBI" id="CHEBI:33019"/>
        <dbReference type="ChEBI" id="CHEBI:37575"/>
        <dbReference type="ChEBI" id="CHEBI:57841"/>
        <dbReference type="ChEBI" id="CHEBI:62899"/>
        <dbReference type="EC" id="2.5.1.3"/>
    </reaction>
</comment>
<dbReference type="CDD" id="cd00564">
    <property type="entry name" value="TMP_TenI"/>
    <property type="match status" value="1"/>
</dbReference>
<dbReference type="HAMAP" id="MF_00097">
    <property type="entry name" value="TMP_synthase"/>
    <property type="match status" value="1"/>
</dbReference>
<dbReference type="InterPro" id="IPR013785">
    <property type="entry name" value="Aldolase_TIM"/>
</dbReference>
<keyword evidence="15" id="KW-1185">Reference proteome</keyword>
<dbReference type="Pfam" id="PF02581">
    <property type="entry name" value="TMP-TENI"/>
    <property type="match status" value="1"/>
</dbReference>
<feature type="binding site" evidence="10">
    <location>
        <position position="97"/>
    </location>
    <ligand>
        <name>Mg(2+)</name>
        <dbReference type="ChEBI" id="CHEBI:18420"/>
    </ligand>
</feature>
<feature type="binding site" evidence="10">
    <location>
        <position position="197"/>
    </location>
    <ligand>
        <name>2-[(2R,5Z)-2-carboxy-4-methylthiazol-5(2H)-ylidene]ethyl phosphate</name>
        <dbReference type="ChEBI" id="CHEBI:62899"/>
    </ligand>
</feature>
<evidence type="ECO:0000256" key="2">
    <source>
        <dbReference type="ARBA" id="ARBA00005165"/>
    </source>
</evidence>
<organism evidence="14 15">
    <name type="scientific">Brevibacterium daeguense</name>
    <dbReference type="NCBI Taxonomy" id="909936"/>
    <lineage>
        <taxon>Bacteria</taxon>
        <taxon>Bacillati</taxon>
        <taxon>Actinomycetota</taxon>
        <taxon>Actinomycetes</taxon>
        <taxon>Micrococcales</taxon>
        <taxon>Brevibacteriaceae</taxon>
        <taxon>Brevibacterium</taxon>
    </lineage>
</organism>
<comment type="cofactor">
    <cofactor evidence="10">
        <name>Mg(2+)</name>
        <dbReference type="ChEBI" id="CHEBI:18420"/>
    </cofactor>
    <text evidence="10">Binds 1 Mg(2+) ion per subunit.</text>
</comment>
<dbReference type="Proteomes" id="UP001501586">
    <property type="component" value="Unassembled WGS sequence"/>
</dbReference>
<dbReference type="RefSeq" id="WP_236864896.1">
    <property type="nucleotide sequence ID" value="NZ_BAABAZ010000004.1"/>
</dbReference>
<evidence type="ECO:0000256" key="5">
    <source>
        <dbReference type="ARBA" id="ARBA00022842"/>
    </source>
</evidence>
<keyword evidence="3 10" id="KW-0808">Transferase</keyword>
<comment type="similarity">
    <text evidence="10 11">Belongs to the thiamine-phosphate synthase family.</text>
</comment>
<dbReference type="InterPro" id="IPR034291">
    <property type="entry name" value="TMP_synthase"/>
</dbReference>
<feature type="binding site" evidence="10">
    <location>
        <position position="120"/>
    </location>
    <ligand>
        <name>Mg(2+)</name>
        <dbReference type="ChEBI" id="CHEBI:18420"/>
    </ligand>
</feature>
<dbReference type="InterPro" id="IPR022998">
    <property type="entry name" value="ThiamineP_synth_TenI"/>
</dbReference>